<keyword evidence="7 8" id="KW-0472">Membrane</keyword>
<dbReference type="PROSITE" id="PS50850">
    <property type="entry name" value="MFS"/>
    <property type="match status" value="1"/>
</dbReference>
<feature type="transmembrane region" description="Helical" evidence="8">
    <location>
        <begin position="233"/>
        <end position="253"/>
    </location>
</feature>
<dbReference type="SUPFAM" id="SSF103473">
    <property type="entry name" value="MFS general substrate transporter"/>
    <property type="match status" value="1"/>
</dbReference>
<dbReference type="PANTHER" id="PTHR23502">
    <property type="entry name" value="MAJOR FACILITATOR SUPERFAMILY"/>
    <property type="match status" value="1"/>
</dbReference>
<dbReference type="PROSITE" id="PS00216">
    <property type="entry name" value="SUGAR_TRANSPORT_1"/>
    <property type="match status" value="1"/>
</dbReference>
<dbReference type="Gene3D" id="1.20.1720.10">
    <property type="entry name" value="Multidrug resistance protein D"/>
    <property type="match status" value="1"/>
</dbReference>
<feature type="transmembrane region" description="Helical" evidence="8">
    <location>
        <begin position="153"/>
        <end position="177"/>
    </location>
</feature>
<comment type="subcellular location">
    <subcellularLocation>
        <location evidence="1">Cell membrane</location>
        <topology evidence="1">Multi-pass membrane protein</topology>
    </subcellularLocation>
</comment>
<feature type="transmembrane region" description="Helical" evidence="8">
    <location>
        <begin position="363"/>
        <end position="382"/>
    </location>
</feature>
<dbReference type="EMBL" id="BAAAYN010000031">
    <property type="protein sequence ID" value="GAA3391366.1"/>
    <property type="molecule type" value="Genomic_DNA"/>
</dbReference>
<keyword evidence="4" id="KW-1003">Cell membrane</keyword>
<evidence type="ECO:0000256" key="1">
    <source>
        <dbReference type="ARBA" id="ARBA00004651"/>
    </source>
</evidence>
<evidence type="ECO:0000256" key="4">
    <source>
        <dbReference type="ARBA" id="ARBA00022475"/>
    </source>
</evidence>
<evidence type="ECO:0000256" key="2">
    <source>
        <dbReference type="ARBA" id="ARBA00006236"/>
    </source>
</evidence>
<dbReference type="NCBIfam" id="TIGR00710">
    <property type="entry name" value="efflux_Bcr_CflA"/>
    <property type="match status" value="1"/>
</dbReference>
<feature type="domain" description="Major facilitator superfamily (MFS) profile" evidence="9">
    <location>
        <begin position="29"/>
        <end position="414"/>
    </location>
</feature>
<evidence type="ECO:0000313" key="11">
    <source>
        <dbReference type="Proteomes" id="UP001501676"/>
    </source>
</evidence>
<evidence type="ECO:0000256" key="5">
    <source>
        <dbReference type="ARBA" id="ARBA00022692"/>
    </source>
</evidence>
<dbReference type="InterPro" id="IPR005829">
    <property type="entry name" value="Sugar_transporter_CS"/>
</dbReference>
<dbReference type="Pfam" id="PF07690">
    <property type="entry name" value="MFS_1"/>
    <property type="match status" value="1"/>
</dbReference>
<dbReference type="Proteomes" id="UP001501676">
    <property type="component" value="Unassembled WGS sequence"/>
</dbReference>
<dbReference type="InterPro" id="IPR011701">
    <property type="entry name" value="MFS"/>
</dbReference>
<feature type="transmembrane region" description="Helical" evidence="8">
    <location>
        <begin position="95"/>
        <end position="114"/>
    </location>
</feature>
<comment type="similarity">
    <text evidence="2">Belongs to the major facilitator superfamily. Bcr/CmlA family.</text>
</comment>
<dbReference type="InterPro" id="IPR020846">
    <property type="entry name" value="MFS_dom"/>
</dbReference>
<dbReference type="CDD" id="cd17320">
    <property type="entry name" value="MFS_MdfA_MDR_like"/>
    <property type="match status" value="1"/>
</dbReference>
<dbReference type="PANTHER" id="PTHR23502:SF132">
    <property type="entry name" value="POLYAMINE TRANSPORTER 2-RELATED"/>
    <property type="match status" value="1"/>
</dbReference>
<dbReference type="InterPro" id="IPR004812">
    <property type="entry name" value="Efflux_drug-R_Bcr/CmlA"/>
</dbReference>
<comment type="caution">
    <text evidence="10">The sequence shown here is derived from an EMBL/GenBank/DDBJ whole genome shotgun (WGS) entry which is preliminary data.</text>
</comment>
<feature type="transmembrane region" description="Helical" evidence="8">
    <location>
        <begin position="183"/>
        <end position="203"/>
    </location>
</feature>
<gene>
    <name evidence="10" type="ORF">GCM10020369_49040</name>
</gene>
<protein>
    <submittedName>
        <fullName evidence="10">Multidrug effflux MFS transporter</fullName>
    </submittedName>
</protein>
<organism evidence="10 11">
    <name type="scientific">Cryptosporangium minutisporangium</name>
    <dbReference type="NCBI Taxonomy" id="113569"/>
    <lineage>
        <taxon>Bacteria</taxon>
        <taxon>Bacillati</taxon>
        <taxon>Actinomycetota</taxon>
        <taxon>Actinomycetes</taxon>
        <taxon>Cryptosporangiales</taxon>
        <taxon>Cryptosporangiaceae</taxon>
        <taxon>Cryptosporangium</taxon>
    </lineage>
</organism>
<proteinExistence type="inferred from homology"/>
<evidence type="ECO:0000256" key="3">
    <source>
        <dbReference type="ARBA" id="ARBA00022448"/>
    </source>
</evidence>
<evidence type="ECO:0000256" key="8">
    <source>
        <dbReference type="SAM" id="Phobius"/>
    </source>
</evidence>
<evidence type="ECO:0000313" key="10">
    <source>
        <dbReference type="EMBL" id="GAA3391366.1"/>
    </source>
</evidence>
<feature type="transmembrane region" description="Helical" evidence="8">
    <location>
        <begin position="326"/>
        <end position="351"/>
    </location>
</feature>
<feature type="transmembrane region" description="Helical" evidence="8">
    <location>
        <begin position="120"/>
        <end position="141"/>
    </location>
</feature>
<evidence type="ECO:0000259" key="9">
    <source>
        <dbReference type="PROSITE" id="PS50850"/>
    </source>
</evidence>
<name>A0ABP6T476_9ACTN</name>
<keyword evidence="5 8" id="KW-0812">Transmembrane</keyword>
<dbReference type="InterPro" id="IPR036259">
    <property type="entry name" value="MFS_trans_sf"/>
</dbReference>
<keyword evidence="11" id="KW-1185">Reference proteome</keyword>
<evidence type="ECO:0000256" key="7">
    <source>
        <dbReference type="ARBA" id="ARBA00023136"/>
    </source>
</evidence>
<feature type="transmembrane region" description="Helical" evidence="8">
    <location>
        <begin position="63"/>
        <end position="83"/>
    </location>
</feature>
<evidence type="ECO:0000256" key="6">
    <source>
        <dbReference type="ARBA" id="ARBA00022989"/>
    </source>
</evidence>
<keyword evidence="3" id="KW-0813">Transport</keyword>
<dbReference type="RefSeq" id="WP_345730539.1">
    <property type="nucleotide sequence ID" value="NZ_BAAAYN010000031.1"/>
</dbReference>
<accession>A0ABP6T476</accession>
<keyword evidence="6 8" id="KW-1133">Transmembrane helix</keyword>
<feature type="transmembrane region" description="Helical" evidence="8">
    <location>
        <begin position="21"/>
        <end position="43"/>
    </location>
</feature>
<feature type="transmembrane region" description="Helical" evidence="8">
    <location>
        <begin position="299"/>
        <end position="320"/>
    </location>
</feature>
<sequence>MSSATHPSLDARTGSAEGAPAHAALPVLAVLTLALLSAIAPLATDMYLPGFPTMADELRTDASSVQLTLTTFMAGLAIGQLVIGPLSDRWGRRRPLLVGAAVCILASALCAAAPNVGALIAFRFLQGFAGAAGVVLGRAIVADTVRGASAARIFSVLMTIGGIAPVVAPLIGGALLGPVGWRGVFGVLTGAAVLMLLGSFFVLRETLPPAQRQGGGLGATLRGARTVLGNRRYVGYTLTFVFTFGALFGYISASPFVLQTVFGLSSGWFSVAFAANAVGLTLGSLTSARIVSRFGPRRLLIFGVGSLLVWTSVLAALTLTGALTTVAVLVLLWLCVTSVGFVMGNATSLAIAQTPSAAGTGSAVIGASQFALAAVVSPLVGLGGEGTAVPMAIVMVVSAAIAVLALATLTRGTASEVSAAAR</sequence>
<feature type="transmembrane region" description="Helical" evidence="8">
    <location>
        <begin position="265"/>
        <end position="287"/>
    </location>
</feature>
<reference evidence="11" key="1">
    <citation type="journal article" date="2019" name="Int. J. Syst. Evol. Microbiol.">
        <title>The Global Catalogue of Microorganisms (GCM) 10K type strain sequencing project: providing services to taxonomists for standard genome sequencing and annotation.</title>
        <authorList>
            <consortium name="The Broad Institute Genomics Platform"/>
            <consortium name="The Broad Institute Genome Sequencing Center for Infectious Disease"/>
            <person name="Wu L."/>
            <person name="Ma J."/>
        </authorList>
    </citation>
    <scope>NUCLEOTIDE SEQUENCE [LARGE SCALE GENOMIC DNA]</scope>
    <source>
        <strain evidence="11">JCM 9458</strain>
    </source>
</reference>
<feature type="transmembrane region" description="Helical" evidence="8">
    <location>
        <begin position="388"/>
        <end position="409"/>
    </location>
</feature>